<reference evidence="2 3" key="1">
    <citation type="submission" date="2016-02" db="EMBL/GenBank/DDBJ databases">
        <title>Genome analysis of coral dinoflagellate symbionts highlights evolutionary adaptations to a symbiotic lifestyle.</title>
        <authorList>
            <person name="Aranda M."/>
            <person name="Li Y."/>
            <person name="Liew Y.J."/>
            <person name="Baumgarten S."/>
            <person name="Simakov O."/>
            <person name="Wilson M."/>
            <person name="Piel J."/>
            <person name="Ashoor H."/>
            <person name="Bougouffa S."/>
            <person name="Bajic V.B."/>
            <person name="Ryu T."/>
            <person name="Ravasi T."/>
            <person name="Bayer T."/>
            <person name="Micklem G."/>
            <person name="Kim H."/>
            <person name="Bhak J."/>
            <person name="Lajeunesse T.C."/>
            <person name="Voolstra C.R."/>
        </authorList>
    </citation>
    <scope>NUCLEOTIDE SEQUENCE [LARGE SCALE GENOMIC DNA]</scope>
    <source>
        <strain evidence="2 3">CCMP2467</strain>
    </source>
</reference>
<comment type="caution">
    <text evidence="2">The sequence shown here is derived from an EMBL/GenBank/DDBJ whole genome shotgun (WGS) entry which is preliminary data.</text>
</comment>
<dbReference type="InterPro" id="IPR029063">
    <property type="entry name" value="SAM-dependent_MTases_sf"/>
</dbReference>
<dbReference type="EMBL" id="LSRX01000864">
    <property type="protein sequence ID" value="OLP87363.1"/>
    <property type="molecule type" value="Genomic_DNA"/>
</dbReference>
<dbReference type="Proteomes" id="UP000186817">
    <property type="component" value="Unassembled WGS sequence"/>
</dbReference>
<dbReference type="Pfam" id="PF01170">
    <property type="entry name" value="UPF0020"/>
    <property type="match status" value="1"/>
</dbReference>
<evidence type="ECO:0000313" key="3">
    <source>
        <dbReference type="Proteomes" id="UP000186817"/>
    </source>
</evidence>
<dbReference type="AlphaFoldDB" id="A0A1Q9CWQ1"/>
<proteinExistence type="predicted"/>
<keyword evidence="3" id="KW-1185">Reference proteome</keyword>
<dbReference type="PANTHER" id="PTHR14911:SF1">
    <property type="entry name" value="THUMP DOMAIN-CONTAINING PROTEIN 2"/>
    <property type="match status" value="1"/>
</dbReference>
<dbReference type="InterPro" id="IPR000241">
    <property type="entry name" value="RlmKL-like_Mtase"/>
</dbReference>
<sequence>MWSESQRKLCKRVAELCGQPDGLTEVESYRPCCNEAAPQVLAIRDQNGMPCAALTLTVYRGAVVRACSAAQKRVRTSKPMPGPLPANATRLVHMVRLDWHEDKDEYTASCTGGATVADPGAHSPYRASNDAMKLLIDEGEDLPQLPPGDPSLEDEEEETALQAGAVETGGVATVEHFTDRSFMRANLEPALTKFFQGLVLLHKNAGHPFVDDSGMVQLSKPRSWESVLLRIPSYFLKLQGDLKGHRFSRGSQATMKKSPGASLQDRFAWRPELRHPHLEVWIYAVEEETCGGLLLLRQLESKPVYTSATGLHPNVAWALASAAGLQPGEVVLDPMCGTGMLLTEAPKGAFVVGCDVDATMVRRALEHFRSLRHPRWALLHADAERLPLPDAFADVVLCDLPFGRQFGSVEGNKDSYPKLLREFRRVLKPTGRCFLLTSAENEAILAKAAEPWTTVARATWKLGNKLPAIVLALTPSDLGASYSLDIFSSKAGRFSVQRKSANPELQFCRADVEERKEKMMAQRSSNHSGCLLPFQCVFEVTTAVSTFQVGSDISNAVARSARDGAAPKQARLALLFSITGVLAGVAETVVQAVTPKRNYNGDY</sequence>
<accession>A0A1Q9CWQ1</accession>
<dbReference type="GO" id="GO:0043527">
    <property type="term" value="C:tRNA methyltransferase complex"/>
    <property type="evidence" value="ECO:0007669"/>
    <property type="project" value="UniProtKB-ARBA"/>
</dbReference>
<organism evidence="2 3">
    <name type="scientific">Symbiodinium microadriaticum</name>
    <name type="common">Dinoflagellate</name>
    <name type="synonym">Zooxanthella microadriatica</name>
    <dbReference type="NCBI Taxonomy" id="2951"/>
    <lineage>
        <taxon>Eukaryota</taxon>
        <taxon>Sar</taxon>
        <taxon>Alveolata</taxon>
        <taxon>Dinophyceae</taxon>
        <taxon>Suessiales</taxon>
        <taxon>Symbiodiniaceae</taxon>
        <taxon>Symbiodinium</taxon>
    </lineage>
</organism>
<dbReference type="OrthoDB" id="438511at2759"/>
<evidence type="ECO:0000259" key="1">
    <source>
        <dbReference type="Pfam" id="PF01170"/>
    </source>
</evidence>
<dbReference type="PANTHER" id="PTHR14911">
    <property type="entry name" value="THUMP DOMAIN-CONTAINING"/>
    <property type="match status" value="1"/>
</dbReference>
<dbReference type="CDD" id="cd02440">
    <property type="entry name" value="AdoMet_MTases"/>
    <property type="match status" value="1"/>
</dbReference>
<dbReference type="SUPFAM" id="SSF53335">
    <property type="entry name" value="S-adenosyl-L-methionine-dependent methyltransferases"/>
    <property type="match status" value="1"/>
</dbReference>
<dbReference type="Gene3D" id="3.40.50.150">
    <property type="entry name" value="Vaccinia Virus protein VP39"/>
    <property type="match status" value="1"/>
</dbReference>
<feature type="domain" description="Ribosomal RNA large subunit methyltransferase K/L-like methyltransferase" evidence="1">
    <location>
        <begin position="305"/>
        <end position="442"/>
    </location>
</feature>
<dbReference type="GO" id="GO:0030488">
    <property type="term" value="P:tRNA methylation"/>
    <property type="evidence" value="ECO:0007669"/>
    <property type="project" value="TreeGrafter"/>
</dbReference>
<feature type="non-terminal residue" evidence="2">
    <location>
        <position position="603"/>
    </location>
</feature>
<protein>
    <submittedName>
        <fullName evidence="2">THUMP domain-containing protein 2</fullName>
    </submittedName>
</protein>
<gene>
    <name evidence="2" type="primary">Thumpd2</name>
    <name evidence="2" type="ORF">AK812_SmicGene31421</name>
</gene>
<dbReference type="GO" id="GO:0016423">
    <property type="term" value="F:tRNA (guanine) methyltransferase activity"/>
    <property type="evidence" value="ECO:0007669"/>
    <property type="project" value="TreeGrafter"/>
</dbReference>
<evidence type="ECO:0000313" key="2">
    <source>
        <dbReference type="EMBL" id="OLP87363.1"/>
    </source>
</evidence>
<name>A0A1Q9CWQ1_SYMMI</name>